<protein>
    <recommendedName>
        <fullName evidence="7">GTP cyclohydrolase 1</fullName>
        <ecNumber evidence="6">3.5.4.16</ecNumber>
    </recommendedName>
    <alternativeName>
        <fullName evidence="20">GTP cyclohydrolase I</fullName>
    </alternativeName>
</protein>
<feature type="compositionally biased region" description="Basic and acidic residues" evidence="21">
    <location>
        <begin position="1"/>
        <end position="18"/>
    </location>
</feature>
<evidence type="ECO:0000256" key="22">
    <source>
        <dbReference type="SAM" id="Phobius"/>
    </source>
</evidence>
<dbReference type="Gene3D" id="1.10.286.10">
    <property type="match status" value="1"/>
</dbReference>
<evidence type="ECO:0000256" key="3">
    <source>
        <dbReference type="ARBA" id="ARBA00005080"/>
    </source>
</evidence>
<comment type="subcellular location">
    <subcellularLocation>
        <location evidence="2">Vacuole membrane</location>
        <topology evidence="2">Single-pass type II membrane protein</topology>
    </subcellularLocation>
</comment>
<keyword evidence="8" id="KW-0031">Aminopeptidase</keyword>
<evidence type="ECO:0000256" key="6">
    <source>
        <dbReference type="ARBA" id="ARBA00012715"/>
    </source>
</evidence>
<feature type="domain" description="Peptidase S9 prolyl oligopeptidase catalytic" evidence="23">
    <location>
        <begin position="880"/>
        <end position="1016"/>
    </location>
</feature>
<evidence type="ECO:0000256" key="4">
    <source>
        <dbReference type="ARBA" id="ARBA00006150"/>
    </source>
</evidence>
<dbReference type="AlphaFoldDB" id="A0AAD5UAV0"/>
<dbReference type="GO" id="GO:0004177">
    <property type="term" value="F:aminopeptidase activity"/>
    <property type="evidence" value="ECO:0007669"/>
    <property type="project" value="UniProtKB-KW"/>
</dbReference>
<feature type="transmembrane region" description="Helical" evidence="22">
    <location>
        <begin position="233"/>
        <end position="254"/>
    </location>
</feature>
<keyword evidence="17" id="KW-0342">GTP-binding</keyword>
<dbReference type="GO" id="GO:0006508">
    <property type="term" value="P:proteolysis"/>
    <property type="evidence" value="ECO:0007669"/>
    <property type="project" value="UniProtKB-KW"/>
</dbReference>
<evidence type="ECO:0000256" key="13">
    <source>
        <dbReference type="ARBA" id="ARBA00022825"/>
    </source>
</evidence>
<dbReference type="GO" id="GO:0008236">
    <property type="term" value="F:serine-type peptidase activity"/>
    <property type="evidence" value="ECO:0007669"/>
    <property type="project" value="UniProtKB-KW"/>
</dbReference>
<dbReference type="Gene3D" id="3.40.50.1820">
    <property type="entry name" value="alpha/beta hydrolase"/>
    <property type="match status" value="1"/>
</dbReference>
<dbReference type="InterPro" id="IPR050278">
    <property type="entry name" value="Serine_Prot_S9B/DPPIV"/>
</dbReference>
<keyword evidence="10 22" id="KW-0812">Transmembrane</keyword>
<evidence type="ECO:0000313" key="26">
    <source>
        <dbReference type="EMBL" id="KAJ3252107.1"/>
    </source>
</evidence>
<keyword evidence="15" id="KW-0735">Signal-anchor</keyword>
<dbReference type="HAMAP" id="MF_00223">
    <property type="entry name" value="FolE"/>
    <property type="match status" value="1"/>
</dbReference>
<gene>
    <name evidence="26" type="ORF">HK103_001839</name>
</gene>
<feature type="compositionally biased region" description="Basic and acidic residues" evidence="21">
    <location>
        <begin position="310"/>
        <end position="326"/>
    </location>
</feature>
<dbReference type="Pfam" id="PF00326">
    <property type="entry name" value="Peptidase_S9"/>
    <property type="match status" value="1"/>
</dbReference>
<dbReference type="NCBIfam" id="TIGR00063">
    <property type="entry name" value="folE"/>
    <property type="match status" value="1"/>
</dbReference>
<sequence>MSPNHERAASAKSVKVDENGLSWAPQGMAKRFKETPEEKQQRLERIADAVKIILENLGEDVDREGILKTPMRYAKALDFLTQGYNSNLEELVNQAVFEENHEEMVMVKNIDICSMCEHHMVPIIGKMTIAYIPNQKVIGLSKLARIAEMFARRLQVQERLTKQVATALMDVLHPQGVAVTMEANHMCMRITFAKMQSDDIEMQDNEQLLGINPDRPVNIRQRHRRMGKKKQRLILIAVVSVISLFAILFMIAGLPTKDDAPVENNPIVDHGTGNQNTPEIPNDKVELDKPNEPEQVNKEPEQVVKGPEQVNKEPEQVNKEPVEPKETGAPVEPTKKPVTFQMLAGYQTSGYLNEDNNWLKSPMVPDGTRATMENGVIKLSHIEYGNETVIANVNDFKTEKGPITPTNWELSKDMEYILLTANVQRGWRHSFFADYYIYSIKEKTTKPLTLTVSDKIIENELGSGRIALVLWAPVGHNLVWVRDNDLHFTVDGHELQITNDGSKNIINGISDWVYEEEVLNNPQSSWISLDGTSVAYLKYNETLVKDFELQYYDKAGYDQYPQKIDYKYPKPGTPNPKVTLHVAQVSNLNVQNHDILLPQVFQSQDLIIAELKWLQPTVFVVRCMNRIQNHQKVYLVELKDGKWIASLTRDEKTVDGAWFTKMHSINVISGSYLELLDNEEGYVHIAYFKDPKSAKPEWLTSGKYEIDAIKGVTDEYVYYTSTEVHSTQRHLFRVSYSGEKTQLTPMDGIKKYRVVKEYEKEIGKEIGNEGYYDARFSPGCTYYSIAYLGPDIPWQRIEKIGDPSFGKFTSEWDSYQTLHETYELPQLMYLSVPIEGDELNCKVILPPNFDKTIKYPVLFDIYGGPNHQKVNKIYSIDYLYQLSAHGFIGVIVDARGTGFKGRKFRTAVYKNLGKHESQDFITTAKYLADTYSFIDSSRIGIWGWSFGGFLTSKTIEQDSTIFSLGMAVAPVTDWKLYDSIYTETPEENPEGYKESAISRMNGFRNAKFLMIHGTGDGTSF</sequence>
<keyword evidence="19" id="KW-0325">Glycoprotein</keyword>
<keyword evidence="18 22" id="KW-0472">Membrane</keyword>
<dbReference type="SUPFAM" id="SSF82171">
    <property type="entry name" value="DPP6 N-terminal domain-like"/>
    <property type="match status" value="1"/>
</dbReference>
<dbReference type="Gene3D" id="3.30.1130.10">
    <property type="match status" value="1"/>
</dbReference>
<keyword evidence="11" id="KW-0547">Nucleotide-binding</keyword>
<dbReference type="Pfam" id="PF01227">
    <property type="entry name" value="GTP_cyclohydroI"/>
    <property type="match status" value="1"/>
</dbReference>
<dbReference type="GO" id="GO:0046656">
    <property type="term" value="P:folic acid biosynthetic process"/>
    <property type="evidence" value="ECO:0007669"/>
    <property type="project" value="UniProtKB-KW"/>
</dbReference>
<dbReference type="InterPro" id="IPR018234">
    <property type="entry name" value="GTP_CycHdrlase_I_CS"/>
</dbReference>
<comment type="pathway">
    <text evidence="3">Cofactor biosynthesis; 7,8-dihydroneopterin triphosphate biosynthesis; 7,8-dihydroneopterin triphosphate from GTP: step 1/1.</text>
</comment>
<dbReference type="GO" id="GO:0005525">
    <property type="term" value="F:GTP binding"/>
    <property type="evidence" value="ECO:0007669"/>
    <property type="project" value="UniProtKB-KW"/>
</dbReference>
<evidence type="ECO:0000256" key="12">
    <source>
        <dbReference type="ARBA" id="ARBA00022801"/>
    </source>
</evidence>
<evidence type="ECO:0000256" key="2">
    <source>
        <dbReference type="ARBA" id="ARBA00004576"/>
    </source>
</evidence>
<dbReference type="SUPFAM" id="SSF53474">
    <property type="entry name" value="alpha/beta-Hydrolases"/>
    <property type="match status" value="1"/>
</dbReference>
<keyword evidence="14" id="KW-0289">Folate biosynthesis</keyword>
<evidence type="ECO:0000256" key="18">
    <source>
        <dbReference type="ARBA" id="ARBA00023136"/>
    </source>
</evidence>
<evidence type="ECO:0000256" key="14">
    <source>
        <dbReference type="ARBA" id="ARBA00022909"/>
    </source>
</evidence>
<dbReference type="PROSITE" id="PS00860">
    <property type="entry name" value="GTP_CYCLOHYDROL_1_2"/>
    <property type="match status" value="1"/>
</dbReference>
<dbReference type="FunFam" id="1.10.286.10:FF:000003">
    <property type="entry name" value="GTP cyclohydrolase 1"/>
    <property type="match status" value="1"/>
</dbReference>
<dbReference type="GO" id="GO:0046654">
    <property type="term" value="P:tetrahydrofolate biosynthetic process"/>
    <property type="evidence" value="ECO:0007669"/>
    <property type="project" value="InterPro"/>
</dbReference>
<accession>A0AAD5UAV0</accession>
<feature type="region of interest" description="Disordered" evidence="21">
    <location>
        <begin position="262"/>
        <end position="333"/>
    </location>
</feature>
<dbReference type="SUPFAM" id="SSF55620">
    <property type="entry name" value="Tetrahydrobiopterin biosynthesis enzymes-like"/>
    <property type="match status" value="1"/>
</dbReference>
<dbReference type="InterPro" id="IPR001375">
    <property type="entry name" value="Peptidase_S9_cat"/>
</dbReference>
<dbReference type="PROSITE" id="PS00859">
    <property type="entry name" value="GTP_CYCLOHYDROL_1_1"/>
    <property type="match status" value="1"/>
</dbReference>
<evidence type="ECO:0000256" key="16">
    <source>
        <dbReference type="ARBA" id="ARBA00022989"/>
    </source>
</evidence>
<dbReference type="FunFam" id="3.30.1130.10:FF:000001">
    <property type="entry name" value="GTP cyclohydrolase 1"/>
    <property type="match status" value="1"/>
</dbReference>
<dbReference type="InterPro" id="IPR043133">
    <property type="entry name" value="GTP-CH-I_C/QueF"/>
</dbReference>
<evidence type="ECO:0000256" key="21">
    <source>
        <dbReference type="SAM" id="MobiDB-lite"/>
    </source>
</evidence>
<evidence type="ECO:0000259" key="25">
    <source>
        <dbReference type="Pfam" id="PF01227"/>
    </source>
</evidence>
<evidence type="ECO:0000256" key="9">
    <source>
        <dbReference type="ARBA" id="ARBA00022670"/>
    </source>
</evidence>
<comment type="similarity">
    <text evidence="4">Belongs to the peptidase S9B family.</text>
</comment>
<feature type="domain" description="GTP cyclohydrolase I" evidence="25">
    <location>
        <begin position="47"/>
        <end position="194"/>
    </location>
</feature>
<feature type="region of interest" description="Disordered" evidence="21">
    <location>
        <begin position="1"/>
        <end position="39"/>
    </location>
</feature>
<dbReference type="Proteomes" id="UP001210925">
    <property type="component" value="Unassembled WGS sequence"/>
</dbReference>
<dbReference type="Pfam" id="PF00930">
    <property type="entry name" value="DPPIV_N"/>
    <property type="match status" value="1"/>
</dbReference>
<evidence type="ECO:0000256" key="8">
    <source>
        <dbReference type="ARBA" id="ARBA00022438"/>
    </source>
</evidence>
<evidence type="ECO:0000256" key="20">
    <source>
        <dbReference type="ARBA" id="ARBA00030854"/>
    </source>
</evidence>
<evidence type="ECO:0000259" key="24">
    <source>
        <dbReference type="Pfam" id="PF00930"/>
    </source>
</evidence>
<organism evidence="26 27">
    <name type="scientific">Boothiomyces macroporosus</name>
    <dbReference type="NCBI Taxonomy" id="261099"/>
    <lineage>
        <taxon>Eukaryota</taxon>
        <taxon>Fungi</taxon>
        <taxon>Fungi incertae sedis</taxon>
        <taxon>Chytridiomycota</taxon>
        <taxon>Chytridiomycota incertae sedis</taxon>
        <taxon>Chytridiomycetes</taxon>
        <taxon>Rhizophydiales</taxon>
        <taxon>Terramycetaceae</taxon>
        <taxon>Boothiomyces</taxon>
    </lineage>
</organism>
<dbReference type="NCBIfam" id="NF006826">
    <property type="entry name" value="PRK09347.1-3"/>
    <property type="match status" value="1"/>
</dbReference>
<dbReference type="Gene3D" id="2.140.10.30">
    <property type="entry name" value="Dipeptidylpeptidase IV, N-terminal domain"/>
    <property type="match status" value="1"/>
</dbReference>
<proteinExistence type="inferred from homology"/>
<feature type="domain" description="Dipeptidylpeptidase IV N-terminal" evidence="24">
    <location>
        <begin position="411"/>
        <end position="794"/>
    </location>
</feature>
<dbReference type="GO" id="GO:0008239">
    <property type="term" value="F:dipeptidyl-peptidase activity"/>
    <property type="evidence" value="ECO:0007669"/>
    <property type="project" value="TreeGrafter"/>
</dbReference>
<evidence type="ECO:0000256" key="1">
    <source>
        <dbReference type="ARBA" id="ARBA00001052"/>
    </source>
</evidence>
<comment type="similarity">
    <text evidence="5">Belongs to the GTP cyclohydrolase I family.</text>
</comment>
<dbReference type="GO" id="GO:0005886">
    <property type="term" value="C:plasma membrane"/>
    <property type="evidence" value="ECO:0007669"/>
    <property type="project" value="TreeGrafter"/>
</dbReference>
<keyword evidence="13" id="KW-0720">Serine protease</keyword>
<dbReference type="PANTHER" id="PTHR11731">
    <property type="entry name" value="PROTEASE FAMILY S9B,C DIPEPTIDYL-PEPTIDASE IV-RELATED"/>
    <property type="match status" value="1"/>
</dbReference>
<dbReference type="InterPro" id="IPR029058">
    <property type="entry name" value="AB_hydrolase_fold"/>
</dbReference>
<feature type="compositionally biased region" description="Basic and acidic residues" evidence="21">
    <location>
        <begin position="281"/>
        <end position="302"/>
    </location>
</feature>
<evidence type="ECO:0000256" key="15">
    <source>
        <dbReference type="ARBA" id="ARBA00022968"/>
    </source>
</evidence>
<dbReference type="InterPro" id="IPR043134">
    <property type="entry name" value="GTP-CH-I_N"/>
</dbReference>
<keyword evidence="9" id="KW-0645">Protease</keyword>
<evidence type="ECO:0000256" key="7">
    <source>
        <dbReference type="ARBA" id="ARBA00017272"/>
    </source>
</evidence>
<comment type="caution">
    <text evidence="26">The sequence shown here is derived from an EMBL/GenBank/DDBJ whole genome shotgun (WGS) entry which is preliminary data.</text>
</comment>
<reference evidence="26" key="1">
    <citation type="submission" date="2020-05" db="EMBL/GenBank/DDBJ databases">
        <title>Phylogenomic resolution of chytrid fungi.</title>
        <authorList>
            <person name="Stajich J.E."/>
            <person name="Amses K."/>
            <person name="Simmons R."/>
            <person name="Seto K."/>
            <person name="Myers J."/>
            <person name="Bonds A."/>
            <person name="Quandt C.A."/>
            <person name="Barry K."/>
            <person name="Liu P."/>
            <person name="Grigoriev I."/>
            <person name="Longcore J.E."/>
            <person name="James T.Y."/>
        </authorList>
    </citation>
    <scope>NUCLEOTIDE SEQUENCE</scope>
    <source>
        <strain evidence="26">PLAUS21</strain>
    </source>
</reference>
<dbReference type="InterPro" id="IPR020602">
    <property type="entry name" value="GTP_CycHdrlase_I_dom"/>
</dbReference>
<dbReference type="GO" id="GO:0003934">
    <property type="term" value="F:GTP cyclohydrolase I activity"/>
    <property type="evidence" value="ECO:0007669"/>
    <property type="project" value="UniProtKB-EC"/>
</dbReference>
<keyword evidence="27" id="KW-1185">Reference proteome</keyword>
<dbReference type="InterPro" id="IPR001474">
    <property type="entry name" value="GTP_CycHdrlase_I"/>
</dbReference>
<evidence type="ECO:0000256" key="5">
    <source>
        <dbReference type="ARBA" id="ARBA00008085"/>
    </source>
</evidence>
<evidence type="ECO:0000256" key="19">
    <source>
        <dbReference type="ARBA" id="ARBA00023180"/>
    </source>
</evidence>
<name>A0AAD5UAV0_9FUNG</name>
<dbReference type="GO" id="GO:0005774">
    <property type="term" value="C:vacuolar membrane"/>
    <property type="evidence" value="ECO:0007669"/>
    <property type="project" value="UniProtKB-SubCell"/>
</dbReference>
<evidence type="ECO:0000256" key="17">
    <source>
        <dbReference type="ARBA" id="ARBA00023134"/>
    </source>
</evidence>
<dbReference type="PANTHER" id="PTHR11731:SF200">
    <property type="entry name" value="DIPEPTIDYL PEPTIDASE 10, ISOFORM B"/>
    <property type="match status" value="1"/>
</dbReference>
<dbReference type="EC" id="3.5.4.16" evidence="6"/>
<evidence type="ECO:0000313" key="27">
    <source>
        <dbReference type="Proteomes" id="UP001210925"/>
    </source>
</evidence>
<dbReference type="EMBL" id="JADGKB010000154">
    <property type="protein sequence ID" value="KAJ3252107.1"/>
    <property type="molecule type" value="Genomic_DNA"/>
</dbReference>
<evidence type="ECO:0000256" key="11">
    <source>
        <dbReference type="ARBA" id="ARBA00022741"/>
    </source>
</evidence>
<keyword evidence="16 22" id="KW-1133">Transmembrane helix</keyword>
<evidence type="ECO:0000259" key="23">
    <source>
        <dbReference type="Pfam" id="PF00326"/>
    </source>
</evidence>
<dbReference type="InterPro" id="IPR002469">
    <property type="entry name" value="Peptidase_S9B_N"/>
</dbReference>
<keyword evidence="12" id="KW-0378">Hydrolase</keyword>
<dbReference type="NCBIfam" id="NF006825">
    <property type="entry name" value="PRK09347.1-2"/>
    <property type="match status" value="1"/>
</dbReference>
<comment type="catalytic activity">
    <reaction evidence="1">
        <text>GTP + H2O = 7,8-dihydroneopterin 3'-triphosphate + formate + H(+)</text>
        <dbReference type="Rhea" id="RHEA:17473"/>
        <dbReference type="ChEBI" id="CHEBI:15377"/>
        <dbReference type="ChEBI" id="CHEBI:15378"/>
        <dbReference type="ChEBI" id="CHEBI:15740"/>
        <dbReference type="ChEBI" id="CHEBI:37565"/>
        <dbReference type="ChEBI" id="CHEBI:58462"/>
        <dbReference type="EC" id="3.5.4.16"/>
    </reaction>
</comment>
<evidence type="ECO:0000256" key="10">
    <source>
        <dbReference type="ARBA" id="ARBA00022692"/>
    </source>
</evidence>